<sequence length="170" mass="19683">MWQIISNISSIVTCILFLLYVIGHIWKVFVTKNTRYEKFKIIPYNSDFNIDDNDNVVIIDEIGEEFSISSTYGIRNIKIYKVNYELGDNGSTSLISKELKSTYKDLNINDTFYVRCDLGECFPTTQIAIERMDYTKVTFELSSSGKTGNILVSNYTFKMTIRSLIYYLCV</sequence>
<evidence type="ECO:0000313" key="3">
    <source>
        <dbReference type="Proteomes" id="UP001299546"/>
    </source>
</evidence>
<keyword evidence="1" id="KW-0812">Transmembrane</keyword>
<comment type="caution">
    <text evidence="2">The sequence shown here is derived from an EMBL/GenBank/DDBJ whole genome shotgun (WGS) entry which is preliminary data.</text>
</comment>
<dbReference type="EMBL" id="JAJCIS010000017">
    <property type="protein sequence ID" value="MCB7388990.1"/>
    <property type="molecule type" value="Genomic_DNA"/>
</dbReference>
<proteinExistence type="predicted"/>
<evidence type="ECO:0000256" key="1">
    <source>
        <dbReference type="SAM" id="Phobius"/>
    </source>
</evidence>
<dbReference type="Proteomes" id="UP001299546">
    <property type="component" value="Unassembled WGS sequence"/>
</dbReference>
<reference evidence="2 3" key="1">
    <citation type="submission" date="2021-10" db="EMBL/GenBank/DDBJ databases">
        <title>Collection of gut derived symbiotic bacterial strains cultured from healthy donors.</title>
        <authorList>
            <person name="Lin H."/>
            <person name="Littmann E."/>
            <person name="Kohout C."/>
            <person name="Pamer E.G."/>
        </authorList>
    </citation>
    <scope>NUCLEOTIDE SEQUENCE [LARGE SCALE GENOMIC DNA]</scope>
    <source>
        <strain evidence="2 3">DFI.1.165</strain>
    </source>
</reference>
<keyword evidence="3" id="KW-1185">Reference proteome</keyword>
<accession>A0ABS8DKU8</accession>
<keyword evidence="1" id="KW-1133">Transmembrane helix</keyword>
<evidence type="ECO:0000313" key="2">
    <source>
        <dbReference type="EMBL" id="MCB7388990.1"/>
    </source>
</evidence>
<gene>
    <name evidence="2" type="ORF">LIZ65_17010</name>
</gene>
<dbReference type="RefSeq" id="WP_066738043.1">
    <property type="nucleotide sequence ID" value="NZ_JAJCIQ010000017.1"/>
</dbReference>
<name>A0ABS8DKU8_9FIRM</name>
<keyword evidence="1" id="KW-0472">Membrane</keyword>
<feature type="transmembrane region" description="Helical" evidence="1">
    <location>
        <begin position="6"/>
        <end position="30"/>
    </location>
</feature>
<organism evidence="2 3">
    <name type="scientific">Bariatricus massiliensis</name>
    <dbReference type="NCBI Taxonomy" id="1745713"/>
    <lineage>
        <taxon>Bacteria</taxon>
        <taxon>Bacillati</taxon>
        <taxon>Bacillota</taxon>
        <taxon>Clostridia</taxon>
        <taxon>Lachnospirales</taxon>
        <taxon>Lachnospiraceae</taxon>
        <taxon>Bariatricus</taxon>
    </lineage>
</organism>
<protein>
    <submittedName>
        <fullName evidence="2">Uncharacterized protein</fullName>
    </submittedName>
</protein>